<dbReference type="Pfam" id="PF21119">
    <property type="entry name" value="RYDR_Jsol"/>
    <property type="match status" value="1"/>
</dbReference>
<dbReference type="OrthoDB" id="258495at2759"/>
<feature type="domain" description="B30.2/SPRY" evidence="8">
    <location>
        <begin position="1002"/>
        <end position="1195"/>
    </location>
</feature>
<keyword evidence="2" id="KW-0813">Transport</keyword>
<dbReference type="GO" id="GO:0014808">
    <property type="term" value="P:release of sequestered calcium ion into cytosol by sarcoplasmic reticulum"/>
    <property type="evidence" value="ECO:0007669"/>
    <property type="project" value="TreeGrafter"/>
</dbReference>
<name>A0A3N0YHC2_ANAGA</name>
<evidence type="ECO:0000256" key="2">
    <source>
        <dbReference type="ARBA" id="ARBA00022568"/>
    </source>
</evidence>
<keyword evidence="2" id="KW-0109">Calcium transport</keyword>
<dbReference type="Gene3D" id="1.10.490.160">
    <property type="match status" value="1"/>
</dbReference>
<dbReference type="InterPro" id="IPR001870">
    <property type="entry name" value="B30.2/SPRY"/>
</dbReference>
<keyword evidence="3" id="KW-0407">Ion channel</keyword>
<dbReference type="InterPro" id="IPR003877">
    <property type="entry name" value="SPRY_dom"/>
</dbReference>
<proteinExistence type="predicted"/>
<dbReference type="FunFam" id="2.60.120.920:FF:000002">
    <property type="entry name" value="ryanodine receptor isoform X2"/>
    <property type="match status" value="1"/>
</dbReference>
<evidence type="ECO:0000256" key="1">
    <source>
        <dbReference type="ARBA" id="ARBA00004326"/>
    </source>
</evidence>
<keyword evidence="10" id="KW-0675">Receptor</keyword>
<organism evidence="10 11">
    <name type="scientific">Anabarilius grahami</name>
    <name type="common">Kanglang fish</name>
    <name type="synonym">Barilius grahami</name>
    <dbReference type="NCBI Taxonomy" id="495550"/>
    <lineage>
        <taxon>Eukaryota</taxon>
        <taxon>Metazoa</taxon>
        <taxon>Chordata</taxon>
        <taxon>Craniata</taxon>
        <taxon>Vertebrata</taxon>
        <taxon>Euteleostomi</taxon>
        <taxon>Actinopterygii</taxon>
        <taxon>Neopterygii</taxon>
        <taxon>Teleostei</taxon>
        <taxon>Ostariophysi</taxon>
        <taxon>Cypriniformes</taxon>
        <taxon>Xenocyprididae</taxon>
        <taxon>Xenocypridinae</taxon>
        <taxon>Xenocypridinae incertae sedis</taxon>
        <taxon>Anabarilius</taxon>
    </lineage>
</organism>
<dbReference type="Proteomes" id="UP000281406">
    <property type="component" value="Unassembled WGS sequence"/>
</dbReference>
<dbReference type="Gene3D" id="6.20.350.10">
    <property type="match status" value="1"/>
</dbReference>
<evidence type="ECO:0000256" key="6">
    <source>
        <dbReference type="ARBA" id="ARBA00022951"/>
    </source>
</evidence>
<dbReference type="PRINTS" id="PR00795">
    <property type="entry name" value="RYANODINER"/>
</dbReference>
<dbReference type="FunFam" id="1.25.10.30:FF:000002">
    <property type="entry name" value="ryanodine receptor isoform X2"/>
    <property type="match status" value="1"/>
</dbReference>
<comment type="subcellular location">
    <subcellularLocation>
        <location evidence="1">Sarcoplasmic reticulum membrane</location>
        <topology evidence="1">Multi-pass membrane protein</topology>
    </subcellularLocation>
</comment>
<dbReference type="Pfam" id="PF08709">
    <property type="entry name" value="Ins145_P3_rec"/>
    <property type="match status" value="1"/>
</dbReference>
<dbReference type="GO" id="GO:0034704">
    <property type="term" value="C:calcium channel complex"/>
    <property type="evidence" value="ECO:0007669"/>
    <property type="project" value="TreeGrafter"/>
</dbReference>
<comment type="caution">
    <text evidence="10">The sequence shown here is derived from an EMBL/GenBank/DDBJ whole genome shotgun (WGS) entry which is preliminary data.</text>
</comment>
<evidence type="ECO:0000259" key="9">
    <source>
        <dbReference type="PROSITE" id="PS50919"/>
    </source>
</evidence>
<dbReference type="SMART" id="SM00449">
    <property type="entry name" value="SPRY"/>
    <property type="match status" value="3"/>
</dbReference>
<keyword evidence="2" id="KW-0406">Ion transport</keyword>
<dbReference type="PROSITE" id="PS50919">
    <property type="entry name" value="MIR"/>
    <property type="match status" value="3"/>
</dbReference>
<evidence type="ECO:0000259" key="8">
    <source>
        <dbReference type="PROSITE" id="PS50188"/>
    </source>
</evidence>
<feature type="domain" description="B30.2/SPRY" evidence="8">
    <location>
        <begin position="1313"/>
        <end position="1525"/>
    </location>
</feature>
<dbReference type="PROSITE" id="PS50188">
    <property type="entry name" value="B302_SPRY"/>
    <property type="match status" value="3"/>
</dbReference>
<dbReference type="FunFam" id="2.60.120.920:FF:000003">
    <property type="entry name" value="ryanodine receptor isoform X2"/>
    <property type="match status" value="1"/>
</dbReference>
<dbReference type="InterPro" id="IPR000699">
    <property type="entry name" value="RIH_dom"/>
</dbReference>
<dbReference type="GO" id="GO:0005790">
    <property type="term" value="C:smooth endoplasmic reticulum"/>
    <property type="evidence" value="ECO:0007669"/>
    <property type="project" value="TreeGrafter"/>
</dbReference>
<dbReference type="InterPro" id="IPR014821">
    <property type="entry name" value="Ins145_P3_rcpt"/>
</dbReference>
<dbReference type="InterPro" id="IPR013320">
    <property type="entry name" value="ConA-like_dom_sf"/>
</dbReference>
<dbReference type="InterPro" id="IPR035762">
    <property type="entry name" value="SPRY3_RyR"/>
</dbReference>
<evidence type="ECO:0000256" key="5">
    <source>
        <dbReference type="ARBA" id="ARBA00022837"/>
    </source>
</evidence>
<evidence type="ECO:0000313" key="10">
    <source>
        <dbReference type="EMBL" id="ROL45260.1"/>
    </source>
</evidence>
<keyword evidence="11" id="KW-1185">Reference proteome</keyword>
<dbReference type="InterPro" id="IPR035761">
    <property type="entry name" value="SPRY1_RyR"/>
</dbReference>
<keyword evidence="5" id="KW-0106">Calcium</keyword>
<evidence type="ECO:0000313" key="11">
    <source>
        <dbReference type="Proteomes" id="UP000281406"/>
    </source>
</evidence>
<reference evidence="10 11" key="1">
    <citation type="submission" date="2018-10" db="EMBL/GenBank/DDBJ databases">
        <title>Genome assembly for a Yunnan-Guizhou Plateau 3E fish, Anabarilius grahami (Regan), and its evolutionary and genetic applications.</title>
        <authorList>
            <person name="Jiang W."/>
        </authorList>
    </citation>
    <scope>NUCLEOTIDE SEQUENCE [LARGE SCALE GENOMIC DNA]</scope>
    <source>
        <strain evidence="10">AG-KIZ</strain>
        <tissue evidence="10">Muscle</tissue>
    </source>
</reference>
<dbReference type="GO" id="GO:0033017">
    <property type="term" value="C:sarcoplasmic reticulum membrane"/>
    <property type="evidence" value="ECO:0007669"/>
    <property type="project" value="UniProtKB-SubCell"/>
</dbReference>
<feature type="domain" description="MIR" evidence="9">
    <location>
        <begin position="99"/>
        <end position="154"/>
    </location>
</feature>
<dbReference type="GO" id="GO:0042383">
    <property type="term" value="C:sarcolemma"/>
    <property type="evidence" value="ECO:0007669"/>
    <property type="project" value="TreeGrafter"/>
</dbReference>
<dbReference type="InterPro" id="IPR013333">
    <property type="entry name" value="Ryan_recept"/>
</dbReference>
<keyword evidence="6" id="KW-0703">Sarcoplasmic reticulum</keyword>
<dbReference type="Pfam" id="PF02815">
    <property type="entry name" value="MIR"/>
    <property type="match status" value="1"/>
</dbReference>
<feature type="region of interest" description="Disordered" evidence="7">
    <location>
        <begin position="2464"/>
        <end position="2507"/>
    </location>
</feature>
<dbReference type="Pfam" id="PF02026">
    <property type="entry name" value="RyR"/>
    <property type="match status" value="2"/>
</dbReference>
<feature type="domain" description="B30.2/SPRY" evidence="8">
    <location>
        <begin position="583"/>
        <end position="781"/>
    </location>
</feature>
<dbReference type="EMBL" id="RJVU01042598">
    <property type="protein sequence ID" value="ROL45260.1"/>
    <property type="molecule type" value="Genomic_DNA"/>
</dbReference>
<keyword evidence="3" id="KW-0107">Calcium channel</keyword>
<dbReference type="Pfam" id="PF00622">
    <property type="entry name" value="SPRY"/>
    <property type="match status" value="3"/>
</dbReference>
<dbReference type="InterPro" id="IPR003032">
    <property type="entry name" value="Ryanodine_rcpt"/>
</dbReference>
<feature type="region of interest" description="Disordered" evidence="7">
    <location>
        <begin position="2525"/>
        <end position="2544"/>
    </location>
</feature>
<dbReference type="GO" id="GO:0030018">
    <property type="term" value="C:Z disc"/>
    <property type="evidence" value="ECO:0007669"/>
    <property type="project" value="TreeGrafter"/>
</dbReference>
<feature type="domain" description="MIR" evidence="9">
    <location>
        <begin position="161"/>
        <end position="212"/>
    </location>
</feature>
<dbReference type="SUPFAM" id="SSF100909">
    <property type="entry name" value="IP3 receptor type 1 binding core, domain 2"/>
    <property type="match status" value="2"/>
</dbReference>
<dbReference type="Gene3D" id="2.80.10.50">
    <property type="match status" value="2"/>
</dbReference>
<evidence type="ECO:0000256" key="7">
    <source>
        <dbReference type="SAM" id="MobiDB-lite"/>
    </source>
</evidence>
<gene>
    <name evidence="10" type="ORF">DPX16_17871</name>
</gene>
<dbReference type="InterPro" id="IPR036300">
    <property type="entry name" value="MIR_dom_sf"/>
</dbReference>
<dbReference type="FunFam" id="2.60.120.920:FF:000012">
    <property type="entry name" value="Ryanodine receptor 2 (Cardiac)"/>
    <property type="match status" value="1"/>
</dbReference>
<dbReference type="Pfam" id="PF01365">
    <property type="entry name" value="RYDR_ITPR"/>
    <property type="match status" value="2"/>
</dbReference>
<dbReference type="InterPro" id="IPR016093">
    <property type="entry name" value="MIR_motif"/>
</dbReference>
<dbReference type="CDD" id="cd12879">
    <property type="entry name" value="SPRY3_RyR"/>
    <property type="match status" value="1"/>
</dbReference>
<dbReference type="CDD" id="cd12877">
    <property type="entry name" value="SPRY1_RyR"/>
    <property type="match status" value="1"/>
</dbReference>
<dbReference type="GO" id="GO:0006941">
    <property type="term" value="P:striated muscle contraction"/>
    <property type="evidence" value="ECO:0007669"/>
    <property type="project" value="TreeGrafter"/>
</dbReference>
<dbReference type="InterPro" id="IPR035910">
    <property type="entry name" value="RyR/IP3R_RIH_dom_sf"/>
</dbReference>
<dbReference type="PANTHER" id="PTHR46399">
    <property type="entry name" value="B30.2/SPRY DOMAIN-CONTAINING PROTEIN"/>
    <property type="match status" value="1"/>
</dbReference>
<dbReference type="SUPFAM" id="SSF49899">
    <property type="entry name" value="Concanavalin A-like lectins/glucanases"/>
    <property type="match status" value="3"/>
</dbReference>
<dbReference type="Gene3D" id="1.25.10.30">
    <property type="entry name" value="IP3 receptor type 1 binding core, RIH domain"/>
    <property type="match status" value="1"/>
</dbReference>
<dbReference type="InterPro" id="IPR043136">
    <property type="entry name" value="B30.2/SPRY_sf"/>
</dbReference>
<dbReference type="InterPro" id="IPR048581">
    <property type="entry name" value="RYDR_Jsol"/>
</dbReference>
<dbReference type="InterPro" id="IPR015925">
    <property type="entry name" value="Ryanodine_IP3_receptor"/>
</dbReference>
<evidence type="ECO:0000256" key="3">
    <source>
        <dbReference type="ARBA" id="ARBA00022673"/>
    </source>
</evidence>
<dbReference type="PANTHER" id="PTHR46399:SF7">
    <property type="entry name" value="RYANODINE RECEPTOR 2"/>
    <property type="match status" value="1"/>
</dbReference>
<sequence length="2575" mass="289889">MLRQFTCHLRSLQDGLSERDELVLRCCSSGPHQKKLCLAAEAFGDKLCYLESTSNSKNVPADLSVCVFVLDQCLSVRALQEMLANHEDLCAGSSEAAGRRTLLYGQAVLFRHAFSDMYLCCLSTSGLSSDKLAFDVGMQEETKGEVCWWTVHPASKQRSEGEKVRVGDDLILVSVSSERYLHVSWINDEGNDNLIGRVDASFQQTLWSVAPVSSGTVKTQGHVRGGDTVRLLNGNTDECLTIPAAEHRRQERRWSGSHIHWGQPFRLRHLTTGSYLGLTHDQGLQLMERERVDVKSTAFSFHASKEESQESSHFVMRRDGMGTPEIKYGDSLCFIQHIDTGLWLTYQTTDSKRQKESVQQRQAVLQAEGHMDDGITLSRSQREESQAACIIRSSALLFSQFIRGLDDVSQKENITDLFLPIEMVHLTLQNLLGYFQCPEMGQDHEVRQGVIRGLKNRQNLFQDEGIITLVLDCIDHLHVYNSVTHFAEAAGKEAGESWEKILNSFYELLAALIRGNRNNCAQFSGSLDWLVSRLERLEASSGILEVLHCVLVESPEALNVIKESHIKSIISLLDKHGRNHKILDVLCSLCVCHGMAVHSNQHLICDTLLPERDLLLQSRLVNQVFSVRPNIFLCARDDCTQYRKWYYEVVVEKVEPFVTAEPTHLRVGWASTEGYHPSPTGGHGWGSNGVGDDLCSYGFDGLQLWTGGVGRKVTSPNQHLLREDDVISCCLDLSATCISFRVNGQPVQGMLENFSVDGLLFPVVSFSAGVQVRVLFGGRQGEFRFLPPAGFSPCAEALLPKTCCKLELCQELTRNHTEGQRDLLGPVVPMSPVTFTPITVDSSQVEYPPQLEQIRERLAENLHELWLIDKIEQGWNYGPVKDESKKVHTCLVEFSKLPDQERIHNLQSSEDILRTLLAFGVHIGFSDEHAEKNVKYVRLSNKYELWNGYKPAPVDQSRIVLTASQEELVEKLAENEHNIWARGRIRQGWSFGPQQDVKSKRSTQLVPFSMLDEKNKQAGRDAMRDALGTLLGFGYTVEPLEQEHASSSNIKSVTAERFRIFRLEQAFAVHYGKWYFEFEAVTDGQMRVGWTRPGCKPGVDLGSDDRAFVFDGSKGQWWHGGKERLGGRWKRGDVIGCLLDLTTCTMMVTLNGELLLNSRGSELAVKDFNISDGFLPICSIGINQVGRLNLGRQVNSLRYFGVCGLQEGYQPFGLNMSKDLPLWMSWREPLFTTIHGDHPNIEVIRVETVDNTPCLKVTQRFFGQKERGTSYVGFYRLSMPVECAQVFSCPGEATVPPSSGVVCHLKDLEEGEAESDFELLMKAHRYAGSRDELTYHKDHSQEKPSRLKQRFLLKKKTELNTSHSSARLLEDVLAIEKDEDNRLVHCTTYYYSVRIPFSQEPSYVWVGWVTSKFHHHDVTFDLDSICTVTVTLGDEFGKVHESVKRSSCYMVCAAEGSSLSHSRNSSSLEIGCLVDTATGLLTFTANGKELATYYQVEPGTKVFPAVFAKPTSPDVFQFELGRIKNVMPLSAGVFRSERRNAKPQCPPRLCVQQLTSIRWTRVPDHAQPVEVTRLEERYGWRARCTQIRQIMTLHIPEESRCVDILELSELRDLLKFHDHTLRLYSALSANGNTHVSHALCSHVDQSQLLFALQCSRMPGHLRISYYNLLINTHLAAHASARQAMNHEYIVPITDATQSIPLFRKNRKVQRFPGSDFSTSLRPRMRFTSPCFIRAYKIDVMDGDNNKALWSNLRQDSPEFPLDVLKDVVIAMLKEAVTAVGQGVRDPAAGSIELLLVPLIGLLHTLLMMGVYQGTDLEAVFSLILPVNYMRGTCKTEEMDELEESDGEREEKEGRYWENNVPQQSLLQMKLPEAVKLQVCHLLKYLCDCQVRHRVEAVMSFSGEFVGRLQDNQRFRYNEVMDALNMSAALTARKTKEFRSPPQEQINMMLSFREECQHCSCPEDIQDLMWEFHQDLMTHCGIKIDSDSDNENEDDLSIRNHLQGLVDKIIHLKRRMSGLPEEIVNKPVSLQQLISETMLHWAQEGTIENPDLVRAVFSLLLQQYAGLDGQMSAPLQKAYCISQASVEDTLNLQWSLACIRSLLTARMGKEEEELMIRGLGDIMNNKVFYQHPNLMRALGMHETVMEVMVNVLGARESKEIMFPKMVAHCCRFLCYFCRISRHNQKAMFDHLSYLLDNSNVGLASPSMRGSTPLDVAAASVMDNNELALALTEADLEKVVQYLGGCGLCSCALLVSKGYPDIGWNPVEGERYLDFLRFAVFCNGESVEENAYVVVRLLIRRPECFGPALRGEGGNGLLATMEEAIRISHQQDETSAASAHSSNQTLDMLDEEDDDVIHMGYAIMTFYSALIDLLGRCAPEMHLIEAGKGEAIRFRAILRSLVPREDLEGIINIPFTLPIVNTDSSREKPGATLPKAVSDSIPYGQQPKLSLKEAFRRKPFKAAQGVWDQQSVESGPLKGMWPGNQTEPRPVTRGERSHPQRHQGGRTNLAKARHSLGQPCLIHRISKVHSSKKRADKSDCERAVSDSNPRAEMGILKSRTQLSAINPRIEGSIIHSS</sequence>
<evidence type="ECO:0000256" key="4">
    <source>
        <dbReference type="ARBA" id="ARBA00022737"/>
    </source>
</evidence>
<dbReference type="SUPFAM" id="SSF82109">
    <property type="entry name" value="MIR domain"/>
    <property type="match status" value="2"/>
</dbReference>
<accession>A0A3N0YHC2</accession>
<dbReference type="Gene3D" id="2.60.120.920">
    <property type="match status" value="3"/>
</dbReference>
<dbReference type="GO" id="GO:0005219">
    <property type="term" value="F:ryanodine-sensitive calcium-release channel activity"/>
    <property type="evidence" value="ECO:0007669"/>
    <property type="project" value="InterPro"/>
</dbReference>
<protein>
    <submittedName>
        <fullName evidence="10">Ryanodine receptor 2</fullName>
    </submittedName>
</protein>
<keyword evidence="4" id="KW-0677">Repeat</keyword>
<dbReference type="SMART" id="SM00472">
    <property type="entry name" value="MIR"/>
    <property type="match status" value="3"/>
</dbReference>
<feature type="domain" description="MIR" evidence="9">
    <location>
        <begin position="256"/>
        <end position="319"/>
    </location>
</feature>